<dbReference type="PANTHER" id="PTHR19879">
    <property type="entry name" value="TRANSCRIPTION INITIATION FACTOR TFIID"/>
    <property type="match status" value="1"/>
</dbReference>
<sequence length="193" mass="21016">MGSDGQIKHALDTGPRYVNSICFSPDGTKLASGHNDGMVRMFDVETGDLILGPIEAIGDPLTGHTAFVNSISLSPDGTKLASALTDKTVRFWDTDSSDPIGEPLQHEDMVMAVTFSQSGEFIACGEYGGNVSIWHVPWWDDSKKEANKSLLDLASHSFEHATSQDAHPQPDTKLEPKFFSENVHQLSRPEACK</sequence>
<accession>A0A0C9TCD0</accession>
<dbReference type="PROSITE" id="PS00678">
    <property type="entry name" value="WD_REPEATS_1"/>
    <property type="match status" value="1"/>
</dbReference>
<dbReference type="SMART" id="SM00320">
    <property type="entry name" value="WD40"/>
    <property type="match status" value="3"/>
</dbReference>
<dbReference type="InterPro" id="IPR015943">
    <property type="entry name" value="WD40/YVTN_repeat-like_dom_sf"/>
</dbReference>
<dbReference type="EMBL" id="KN819354">
    <property type="protein sequence ID" value="KIJ13205.1"/>
    <property type="molecule type" value="Genomic_DNA"/>
</dbReference>
<dbReference type="AlphaFoldDB" id="A0A0C9TCD0"/>
<dbReference type="PROSITE" id="PS50294">
    <property type="entry name" value="WD_REPEATS_REGION"/>
    <property type="match status" value="1"/>
</dbReference>
<feature type="compositionally biased region" description="Basic and acidic residues" evidence="4">
    <location>
        <begin position="168"/>
        <end position="178"/>
    </location>
</feature>
<feature type="repeat" description="WD" evidence="3">
    <location>
        <begin position="103"/>
        <end position="136"/>
    </location>
</feature>
<reference evidence="6" key="2">
    <citation type="submission" date="2015-01" db="EMBL/GenBank/DDBJ databases">
        <title>Evolutionary Origins and Diversification of the Mycorrhizal Mutualists.</title>
        <authorList>
            <consortium name="DOE Joint Genome Institute"/>
            <consortium name="Mycorrhizal Genomics Consortium"/>
            <person name="Kohler A."/>
            <person name="Kuo A."/>
            <person name="Nagy L.G."/>
            <person name="Floudas D."/>
            <person name="Copeland A."/>
            <person name="Barry K.W."/>
            <person name="Cichocki N."/>
            <person name="Veneault-Fourrey C."/>
            <person name="LaButti K."/>
            <person name="Lindquist E.A."/>
            <person name="Lipzen A."/>
            <person name="Lundell T."/>
            <person name="Morin E."/>
            <person name="Murat C."/>
            <person name="Riley R."/>
            <person name="Ohm R."/>
            <person name="Sun H."/>
            <person name="Tunlid A."/>
            <person name="Henrissat B."/>
            <person name="Grigoriev I.V."/>
            <person name="Hibbett D.S."/>
            <person name="Martin F."/>
        </authorList>
    </citation>
    <scope>NUCLEOTIDE SEQUENCE [LARGE SCALE GENOMIC DNA]</scope>
    <source>
        <strain evidence="6">ATCC 200175</strain>
    </source>
</reference>
<evidence type="ECO:0000256" key="1">
    <source>
        <dbReference type="ARBA" id="ARBA00022574"/>
    </source>
</evidence>
<keyword evidence="2" id="KW-0677">Repeat</keyword>
<evidence type="ECO:0000256" key="4">
    <source>
        <dbReference type="SAM" id="MobiDB-lite"/>
    </source>
</evidence>
<evidence type="ECO:0000256" key="3">
    <source>
        <dbReference type="PROSITE-ProRule" id="PRU00221"/>
    </source>
</evidence>
<dbReference type="InterPro" id="IPR036322">
    <property type="entry name" value="WD40_repeat_dom_sf"/>
</dbReference>
<keyword evidence="1 3" id="KW-0853">WD repeat</keyword>
<name>A0A0C9TCD0_PAXIN</name>
<organism evidence="5 6">
    <name type="scientific">Paxillus involutus ATCC 200175</name>
    <dbReference type="NCBI Taxonomy" id="664439"/>
    <lineage>
        <taxon>Eukaryota</taxon>
        <taxon>Fungi</taxon>
        <taxon>Dikarya</taxon>
        <taxon>Basidiomycota</taxon>
        <taxon>Agaricomycotina</taxon>
        <taxon>Agaricomycetes</taxon>
        <taxon>Agaricomycetidae</taxon>
        <taxon>Boletales</taxon>
        <taxon>Paxilineae</taxon>
        <taxon>Paxillaceae</taxon>
        <taxon>Paxillus</taxon>
    </lineage>
</organism>
<feature type="repeat" description="WD" evidence="3">
    <location>
        <begin position="11"/>
        <end position="52"/>
    </location>
</feature>
<gene>
    <name evidence="5" type="ORF">PAXINDRAFT_13956</name>
</gene>
<keyword evidence="6" id="KW-1185">Reference proteome</keyword>
<proteinExistence type="predicted"/>
<dbReference type="HOGENOM" id="CLU_1409206_0_0_1"/>
<evidence type="ECO:0008006" key="7">
    <source>
        <dbReference type="Google" id="ProtNLM"/>
    </source>
</evidence>
<protein>
    <recommendedName>
        <fullName evidence="7">WD40 repeat-like protein</fullName>
    </recommendedName>
</protein>
<dbReference type="Pfam" id="PF00400">
    <property type="entry name" value="WD40"/>
    <property type="match status" value="3"/>
</dbReference>
<dbReference type="OrthoDB" id="1367865at2759"/>
<dbReference type="SUPFAM" id="SSF50978">
    <property type="entry name" value="WD40 repeat-like"/>
    <property type="match status" value="1"/>
</dbReference>
<feature type="repeat" description="WD" evidence="3">
    <location>
        <begin position="61"/>
        <end position="102"/>
    </location>
</feature>
<dbReference type="InterPro" id="IPR019775">
    <property type="entry name" value="WD40_repeat_CS"/>
</dbReference>
<dbReference type="Gene3D" id="2.130.10.10">
    <property type="entry name" value="YVTN repeat-like/Quinoprotein amine dehydrogenase"/>
    <property type="match status" value="1"/>
</dbReference>
<dbReference type="Proteomes" id="UP000053647">
    <property type="component" value="Unassembled WGS sequence"/>
</dbReference>
<feature type="region of interest" description="Disordered" evidence="4">
    <location>
        <begin position="160"/>
        <end position="193"/>
    </location>
</feature>
<dbReference type="InterPro" id="IPR001680">
    <property type="entry name" value="WD40_rpt"/>
</dbReference>
<evidence type="ECO:0000313" key="5">
    <source>
        <dbReference type="EMBL" id="KIJ13205.1"/>
    </source>
</evidence>
<dbReference type="PANTHER" id="PTHR19879:SF9">
    <property type="entry name" value="TRANSCRIPTION INITIATION FACTOR TFIID SUBUNIT 5"/>
    <property type="match status" value="1"/>
</dbReference>
<evidence type="ECO:0000256" key="2">
    <source>
        <dbReference type="ARBA" id="ARBA00022737"/>
    </source>
</evidence>
<evidence type="ECO:0000313" key="6">
    <source>
        <dbReference type="Proteomes" id="UP000053647"/>
    </source>
</evidence>
<reference evidence="5 6" key="1">
    <citation type="submission" date="2014-06" db="EMBL/GenBank/DDBJ databases">
        <authorList>
            <consortium name="DOE Joint Genome Institute"/>
            <person name="Kuo A."/>
            <person name="Kohler A."/>
            <person name="Nagy L.G."/>
            <person name="Floudas D."/>
            <person name="Copeland A."/>
            <person name="Barry K.W."/>
            <person name="Cichocki N."/>
            <person name="Veneault-Fourrey C."/>
            <person name="LaButti K."/>
            <person name="Lindquist E.A."/>
            <person name="Lipzen A."/>
            <person name="Lundell T."/>
            <person name="Morin E."/>
            <person name="Murat C."/>
            <person name="Sun H."/>
            <person name="Tunlid A."/>
            <person name="Henrissat B."/>
            <person name="Grigoriev I.V."/>
            <person name="Hibbett D.S."/>
            <person name="Martin F."/>
            <person name="Nordberg H.P."/>
            <person name="Cantor M.N."/>
            <person name="Hua S.X."/>
        </authorList>
    </citation>
    <scope>NUCLEOTIDE SEQUENCE [LARGE SCALE GENOMIC DNA]</scope>
    <source>
        <strain evidence="5 6">ATCC 200175</strain>
    </source>
</reference>
<dbReference type="PROSITE" id="PS50082">
    <property type="entry name" value="WD_REPEATS_2"/>
    <property type="match status" value="3"/>
</dbReference>